<evidence type="ECO:0000313" key="1">
    <source>
        <dbReference type="EMBL" id="KIO25827.1"/>
    </source>
</evidence>
<dbReference type="HOGENOM" id="CLU_2559994_0_0_1"/>
<reference evidence="2" key="2">
    <citation type="submission" date="2015-01" db="EMBL/GenBank/DDBJ databases">
        <title>Evolutionary Origins and Diversification of the Mycorrhizal Mutualists.</title>
        <authorList>
            <consortium name="DOE Joint Genome Institute"/>
            <consortium name="Mycorrhizal Genomics Consortium"/>
            <person name="Kohler A."/>
            <person name="Kuo A."/>
            <person name="Nagy L.G."/>
            <person name="Floudas D."/>
            <person name="Copeland A."/>
            <person name="Barry K.W."/>
            <person name="Cichocki N."/>
            <person name="Veneault-Fourrey C."/>
            <person name="LaButti K."/>
            <person name="Lindquist E.A."/>
            <person name="Lipzen A."/>
            <person name="Lundell T."/>
            <person name="Morin E."/>
            <person name="Murat C."/>
            <person name="Riley R."/>
            <person name="Ohm R."/>
            <person name="Sun H."/>
            <person name="Tunlid A."/>
            <person name="Henrissat B."/>
            <person name="Grigoriev I.V."/>
            <person name="Hibbett D.S."/>
            <person name="Martin F."/>
        </authorList>
    </citation>
    <scope>NUCLEOTIDE SEQUENCE [LARGE SCALE GENOMIC DNA]</scope>
    <source>
        <strain evidence="2">MUT 4182</strain>
    </source>
</reference>
<proteinExistence type="predicted"/>
<dbReference type="Proteomes" id="UP000054248">
    <property type="component" value="Unassembled WGS sequence"/>
</dbReference>
<reference evidence="1 2" key="1">
    <citation type="submission" date="2014-04" db="EMBL/GenBank/DDBJ databases">
        <authorList>
            <consortium name="DOE Joint Genome Institute"/>
            <person name="Kuo A."/>
            <person name="Girlanda M."/>
            <person name="Perotto S."/>
            <person name="Kohler A."/>
            <person name="Nagy L.G."/>
            <person name="Floudas D."/>
            <person name="Copeland A."/>
            <person name="Barry K.W."/>
            <person name="Cichocki N."/>
            <person name="Veneault-Fourrey C."/>
            <person name="LaButti K."/>
            <person name="Lindquist E.A."/>
            <person name="Lipzen A."/>
            <person name="Lundell T."/>
            <person name="Morin E."/>
            <person name="Murat C."/>
            <person name="Sun H."/>
            <person name="Tunlid A."/>
            <person name="Henrissat B."/>
            <person name="Grigoriev I.V."/>
            <person name="Hibbett D.S."/>
            <person name="Martin F."/>
            <person name="Nordberg H.P."/>
            <person name="Cantor M.N."/>
            <person name="Hua S.X."/>
        </authorList>
    </citation>
    <scope>NUCLEOTIDE SEQUENCE [LARGE SCALE GENOMIC DNA]</scope>
    <source>
        <strain evidence="1 2">MUT 4182</strain>
    </source>
</reference>
<protein>
    <submittedName>
        <fullName evidence="1">Uncharacterized protein</fullName>
    </submittedName>
</protein>
<dbReference type="AlphaFoldDB" id="A0A0C3LWV5"/>
<keyword evidence="2" id="KW-1185">Reference proteome</keyword>
<name>A0A0C3LWV5_9AGAM</name>
<evidence type="ECO:0000313" key="2">
    <source>
        <dbReference type="Proteomes" id="UP000054248"/>
    </source>
</evidence>
<gene>
    <name evidence="1" type="ORF">M407DRAFT_24882</name>
</gene>
<dbReference type="EMBL" id="KN823035">
    <property type="protein sequence ID" value="KIO25827.1"/>
    <property type="molecule type" value="Genomic_DNA"/>
</dbReference>
<sequence>MSAVYGYSTAPPTHLPHLILNTQLRWEAAVDPLIPLSWASFQTSQNLRVLRKLSTSFYILLPPDLRKTLFWLVPHHEPLTRS</sequence>
<accession>A0A0C3LWV5</accession>
<organism evidence="1 2">
    <name type="scientific">Tulasnella calospora MUT 4182</name>
    <dbReference type="NCBI Taxonomy" id="1051891"/>
    <lineage>
        <taxon>Eukaryota</taxon>
        <taxon>Fungi</taxon>
        <taxon>Dikarya</taxon>
        <taxon>Basidiomycota</taxon>
        <taxon>Agaricomycotina</taxon>
        <taxon>Agaricomycetes</taxon>
        <taxon>Cantharellales</taxon>
        <taxon>Tulasnellaceae</taxon>
        <taxon>Tulasnella</taxon>
    </lineage>
</organism>